<evidence type="ECO:0000313" key="2">
    <source>
        <dbReference type="Proteomes" id="UP001359559"/>
    </source>
</evidence>
<dbReference type="AlphaFoldDB" id="A0AAN9I3B6"/>
<organism evidence="1 2">
    <name type="scientific">Clitoria ternatea</name>
    <name type="common">Butterfly pea</name>
    <dbReference type="NCBI Taxonomy" id="43366"/>
    <lineage>
        <taxon>Eukaryota</taxon>
        <taxon>Viridiplantae</taxon>
        <taxon>Streptophyta</taxon>
        <taxon>Embryophyta</taxon>
        <taxon>Tracheophyta</taxon>
        <taxon>Spermatophyta</taxon>
        <taxon>Magnoliopsida</taxon>
        <taxon>eudicotyledons</taxon>
        <taxon>Gunneridae</taxon>
        <taxon>Pentapetalae</taxon>
        <taxon>rosids</taxon>
        <taxon>fabids</taxon>
        <taxon>Fabales</taxon>
        <taxon>Fabaceae</taxon>
        <taxon>Papilionoideae</taxon>
        <taxon>50 kb inversion clade</taxon>
        <taxon>NPAAA clade</taxon>
        <taxon>indigoferoid/millettioid clade</taxon>
        <taxon>Phaseoleae</taxon>
        <taxon>Clitoria</taxon>
    </lineage>
</organism>
<name>A0AAN9I3B6_CLITE</name>
<comment type="caution">
    <text evidence="1">The sequence shown here is derived from an EMBL/GenBank/DDBJ whole genome shotgun (WGS) entry which is preliminary data.</text>
</comment>
<gene>
    <name evidence="1" type="ORF">RJT34_33569</name>
</gene>
<sequence>MDRLTGKFTKASAYGLELRDTDMQVFSCFLDCGAMSCKPIEVETVYRAEPRALDFVEFKGKLGMGIQRSKLLCKLFDCLA</sequence>
<protein>
    <submittedName>
        <fullName evidence="1">Uncharacterized protein</fullName>
    </submittedName>
</protein>
<proteinExistence type="predicted"/>
<accession>A0AAN9I3B6</accession>
<evidence type="ECO:0000313" key="1">
    <source>
        <dbReference type="EMBL" id="KAK7265943.1"/>
    </source>
</evidence>
<dbReference type="Proteomes" id="UP001359559">
    <property type="component" value="Unassembled WGS sequence"/>
</dbReference>
<dbReference type="EMBL" id="JAYKXN010000008">
    <property type="protein sequence ID" value="KAK7265943.1"/>
    <property type="molecule type" value="Genomic_DNA"/>
</dbReference>
<keyword evidence="2" id="KW-1185">Reference proteome</keyword>
<reference evidence="1 2" key="1">
    <citation type="submission" date="2024-01" db="EMBL/GenBank/DDBJ databases">
        <title>The genomes of 5 underutilized Papilionoideae crops provide insights into root nodulation and disease resistance.</title>
        <authorList>
            <person name="Yuan L."/>
        </authorList>
    </citation>
    <scope>NUCLEOTIDE SEQUENCE [LARGE SCALE GENOMIC DNA]</scope>
    <source>
        <strain evidence="1">LY-2023</strain>
        <tissue evidence="1">Leaf</tissue>
    </source>
</reference>